<keyword evidence="2" id="KW-0813">Transport</keyword>
<feature type="transmembrane region" description="Helical" evidence="6">
    <location>
        <begin position="48"/>
        <end position="69"/>
    </location>
</feature>
<evidence type="ECO:0000259" key="7">
    <source>
        <dbReference type="PROSITE" id="PS50850"/>
    </source>
</evidence>
<comment type="subcellular location">
    <subcellularLocation>
        <location evidence="1">Cell membrane</location>
        <topology evidence="1">Multi-pass membrane protein</topology>
    </subcellularLocation>
</comment>
<feature type="transmembrane region" description="Helical" evidence="6">
    <location>
        <begin position="175"/>
        <end position="195"/>
    </location>
</feature>
<dbReference type="Pfam" id="PF07690">
    <property type="entry name" value="MFS_1"/>
    <property type="match status" value="1"/>
</dbReference>
<proteinExistence type="predicted"/>
<feature type="transmembrane region" description="Helical" evidence="6">
    <location>
        <begin position="106"/>
        <end position="128"/>
    </location>
</feature>
<evidence type="ECO:0000256" key="3">
    <source>
        <dbReference type="ARBA" id="ARBA00022692"/>
    </source>
</evidence>
<evidence type="ECO:0000256" key="1">
    <source>
        <dbReference type="ARBA" id="ARBA00004651"/>
    </source>
</evidence>
<sequence>MTTNGSVTKRKYLNVVLPLFIASMLAYIDRLNISYAALTMNKDLGFSAQAFGMGAGILFFGYVIFEVPGTVFAEKRSPSKWVVRIMLTWGIVTSLMGFVHTELEFYVVRFLVGAAEASFYPVCYSAIVPRWFNAKERPKALSVLLTSMLVSSIIGSPLAGVILGIKAFGFEGWQMLFIMEGSMAFIFGIILIFWLKDWPEDVNWLNDKERKKIRADYEKEVAVKNSIKKYTLWEALKDKTVLKLCFIYFMWVTGFWGFGFWLPTVLKSISGLSNSSVSWLIIIPMSVALVGFIFNGNSTSKTGETKWHIALPLFIGAFGMALGTMVSNPVLSFIFTCVTAIGVYVGMGVWWTVPTSFLSGPAAAGATGLINSIGNMGGWVGPYFVGFIKNGTGSYTTAYICLSVSLVISGVVMLTLKKKVDADVLTGEQDDNNLDKIEIG</sequence>
<gene>
    <name evidence="8" type="ORF">AB8U03_12125</name>
</gene>
<evidence type="ECO:0000256" key="5">
    <source>
        <dbReference type="ARBA" id="ARBA00023136"/>
    </source>
</evidence>
<evidence type="ECO:0000256" key="4">
    <source>
        <dbReference type="ARBA" id="ARBA00022989"/>
    </source>
</evidence>
<feature type="transmembrane region" description="Helical" evidence="6">
    <location>
        <begin position="307"/>
        <end position="326"/>
    </location>
</feature>
<keyword evidence="9" id="KW-1185">Reference proteome</keyword>
<feature type="domain" description="Major facilitator superfamily (MFS) profile" evidence="7">
    <location>
        <begin position="15"/>
        <end position="421"/>
    </location>
</feature>
<protein>
    <submittedName>
        <fullName evidence="8">MFS transporter</fullName>
    </submittedName>
</protein>
<evidence type="ECO:0000313" key="9">
    <source>
        <dbReference type="Proteomes" id="UP001564657"/>
    </source>
</evidence>
<feature type="transmembrane region" description="Helical" evidence="6">
    <location>
        <begin position="332"/>
        <end position="351"/>
    </location>
</feature>
<dbReference type="InterPro" id="IPR036259">
    <property type="entry name" value="MFS_trans_sf"/>
</dbReference>
<dbReference type="PANTHER" id="PTHR43791">
    <property type="entry name" value="PERMEASE-RELATED"/>
    <property type="match status" value="1"/>
</dbReference>
<evidence type="ECO:0000256" key="2">
    <source>
        <dbReference type="ARBA" id="ARBA00022448"/>
    </source>
</evidence>
<dbReference type="EMBL" id="JBGEWD010000011">
    <property type="protein sequence ID" value="MEY8000930.1"/>
    <property type="molecule type" value="Genomic_DNA"/>
</dbReference>
<keyword evidence="3 6" id="KW-0812">Transmembrane</keyword>
<feature type="transmembrane region" description="Helical" evidence="6">
    <location>
        <begin position="140"/>
        <end position="163"/>
    </location>
</feature>
<dbReference type="PANTHER" id="PTHR43791:SF36">
    <property type="entry name" value="TRANSPORTER, PUTATIVE (AFU_ORTHOLOGUE AFUA_6G08340)-RELATED"/>
    <property type="match status" value="1"/>
</dbReference>
<reference evidence="8 9" key="1">
    <citation type="submission" date="2024-08" db="EMBL/GenBank/DDBJ databases">
        <title>Clostridium lapicellarii sp. nov., and Clostridium renhuaiense sp. nov., two species isolated from the mud in a fermentation cellar used for producing sauce-flavour Chinese liquors.</title>
        <authorList>
            <person name="Yang F."/>
            <person name="Wang H."/>
            <person name="Chen L.Q."/>
            <person name="Zhou N."/>
            <person name="Lu J.J."/>
            <person name="Pu X.X."/>
            <person name="Wan B."/>
            <person name="Wang L."/>
            <person name="Liu S.J."/>
        </authorList>
    </citation>
    <scope>NUCLEOTIDE SEQUENCE [LARGE SCALE GENOMIC DNA]</scope>
    <source>
        <strain evidence="8 9">MT-5</strain>
    </source>
</reference>
<comment type="caution">
    <text evidence="8">The sequence shown here is derived from an EMBL/GenBank/DDBJ whole genome shotgun (WGS) entry which is preliminary data.</text>
</comment>
<keyword evidence="5 6" id="KW-0472">Membrane</keyword>
<dbReference type="RefSeq" id="WP_369704822.1">
    <property type="nucleotide sequence ID" value="NZ_JBGEWD010000011.1"/>
</dbReference>
<evidence type="ECO:0000313" key="8">
    <source>
        <dbReference type="EMBL" id="MEY8000930.1"/>
    </source>
</evidence>
<evidence type="ECO:0000256" key="6">
    <source>
        <dbReference type="SAM" id="Phobius"/>
    </source>
</evidence>
<accession>A0ABV4BTT5</accession>
<feature type="transmembrane region" description="Helical" evidence="6">
    <location>
        <begin position="241"/>
        <end position="262"/>
    </location>
</feature>
<dbReference type="Proteomes" id="UP001564657">
    <property type="component" value="Unassembled WGS sequence"/>
</dbReference>
<feature type="transmembrane region" description="Helical" evidence="6">
    <location>
        <begin position="12"/>
        <end position="28"/>
    </location>
</feature>
<feature type="transmembrane region" description="Helical" evidence="6">
    <location>
        <begin position="397"/>
        <end position="416"/>
    </location>
</feature>
<organism evidence="8 9">
    <name type="scientific">Clostridium moutaii</name>
    <dbReference type="NCBI Taxonomy" id="3240932"/>
    <lineage>
        <taxon>Bacteria</taxon>
        <taxon>Bacillati</taxon>
        <taxon>Bacillota</taxon>
        <taxon>Clostridia</taxon>
        <taxon>Eubacteriales</taxon>
        <taxon>Clostridiaceae</taxon>
        <taxon>Clostridium</taxon>
    </lineage>
</organism>
<dbReference type="Gene3D" id="1.20.1250.20">
    <property type="entry name" value="MFS general substrate transporter like domains"/>
    <property type="match status" value="2"/>
</dbReference>
<dbReference type="PROSITE" id="PS50850">
    <property type="entry name" value="MFS"/>
    <property type="match status" value="1"/>
</dbReference>
<name>A0ABV4BTT5_9CLOT</name>
<feature type="transmembrane region" description="Helical" evidence="6">
    <location>
        <begin position="81"/>
        <end position="100"/>
    </location>
</feature>
<dbReference type="InterPro" id="IPR011701">
    <property type="entry name" value="MFS"/>
</dbReference>
<feature type="transmembrane region" description="Helical" evidence="6">
    <location>
        <begin position="363"/>
        <end position="385"/>
    </location>
</feature>
<feature type="transmembrane region" description="Helical" evidence="6">
    <location>
        <begin position="277"/>
        <end position="295"/>
    </location>
</feature>
<dbReference type="CDD" id="cd17319">
    <property type="entry name" value="MFS_ExuT_GudP_like"/>
    <property type="match status" value="1"/>
</dbReference>
<dbReference type="SUPFAM" id="SSF103473">
    <property type="entry name" value="MFS general substrate transporter"/>
    <property type="match status" value="1"/>
</dbReference>
<keyword evidence="4 6" id="KW-1133">Transmembrane helix</keyword>
<dbReference type="InterPro" id="IPR020846">
    <property type="entry name" value="MFS_dom"/>
</dbReference>